<dbReference type="GO" id="GO:0003824">
    <property type="term" value="F:catalytic activity"/>
    <property type="evidence" value="ECO:0007669"/>
    <property type="project" value="InterPro"/>
</dbReference>
<evidence type="ECO:0000313" key="5">
    <source>
        <dbReference type="Proteomes" id="UP000184356"/>
    </source>
</evidence>
<comment type="similarity">
    <text evidence="1">Belongs to the class-I pyridoxal-phosphate-dependent aminotransferase family.</text>
</comment>
<gene>
    <name evidence="4" type="ORF">ASPSYDRAFT_63013</name>
</gene>
<dbReference type="GO" id="GO:0030170">
    <property type="term" value="F:pyridoxal phosphate binding"/>
    <property type="evidence" value="ECO:0007669"/>
    <property type="project" value="InterPro"/>
</dbReference>
<dbReference type="OrthoDB" id="7042322at2759"/>
<protein>
    <recommendedName>
        <fullName evidence="3">Aminotransferase class I/classII large domain-containing protein</fullName>
    </recommendedName>
</protein>
<dbReference type="GeneID" id="63766277"/>
<name>A0A1L9SY26_9EURO</name>
<reference evidence="5" key="1">
    <citation type="journal article" date="2017" name="Genome Biol.">
        <title>Comparative genomics reveals high biological diversity and specific adaptations in the industrially and medically important fungal genus Aspergillus.</title>
        <authorList>
            <person name="de Vries R.P."/>
            <person name="Riley R."/>
            <person name="Wiebenga A."/>
            <person name="Aguilar-Osorio G."/>
            <person name="Amillis S."/>
            <person name="Uchima C.A."/>
            <person name="Anderluh G."/>
            <person name="Asadollahi M."/>
            <person name="Askin M."/>
            <person name="Barry K."/>
            <person name="Battaglia E."/>
            <person name="Bayram O."/>
            <person name="Benocci T."/>
            <person name="Braus-Stromeyer S.A."/>
            <person name="Caldana C."/>
            <person name="Canovas D."/>
            <person name="Cerqueira G.C."/>
            <person name="Chen F."/>
            <person name="Chen W."/>
            <person name="Choi C."/>
            <person name="Clum A."/>
            <person name="Dos Santos R.A."/>
            <person name="Damasio A.R."/>
            <person name="Diallinas G."/>
            <person name="Emri T."/>
            <person name="Fekete E."/>
            <person name="Flipphi M."/>
            <person name="Freyberg S."/>
            <person name="Gallo A."/>
            <person name="Gournas C."/>
            <person name="Habgood R."/>
            <person name="Hainaut M."/>
            <person name="Harispe M.L."/>
            <person name="Henrissat B."/>
            <person name="Hilden K.S."/>
            <person name="Hope R."/>
            <person name="Hossain A."/>
            <person name="Karabika E."/>
            <person name="Karaffa L."/>
            <person name="Karanyi Z."/>
            <person name="Krasevec N."/>
            <person name="Kuo A."/>
            <person name="Kusch H."/>
            <person name="LaButti K."/>
            <person name="Lagendijk E.L."/>
            <person name="Lapidus A."/>
            <person name="Levasseur A."/>
            <person name="Lindquist E."/>
            <person name="Lipzen A."/>
            <person name="Logrieco A.F."/>
            <person name="MacCabe A."/>
            <person name="Maekelae M.R."/>
            <person name="Malavazi I."/>
            <person name="Melin P."/>
            <person name="Meyer V."/>
            <person name="Mielnichuk N."/>
            <person name="Miskei M."/>
            <person name="Molnar A.P."/>
            <person name="Mule G."/>
            <person name="Ngan C.Y."/>
            <person name="Orejas M."/>
            <person name="Orosz E."/>
            <person name="Ouedraogo J.P."/>
            <person name="Overkamp K.M."/>
            <person name="Park H.-S."/>
            <person name="Perrone G."/>
            <person name="Piumi F."/>
            <person name="Punt P.J."/>
            <person name="Ram A.F."/>
            <person name="Ramon A."/>
            <person name="Rauscher S."/>
            <person name="Record E."/>
            <person name="Riano-Pachon D.M."/>
            <person name="Robert V."/>
            <person name="Roehrig J."/>
            <person name="Ruller R."/>
            <person name="Salamov A."/>
            <person name="Salih N.S."/>
            <person name="Samson R.A."/>
            <person name="Sandor E."/>
            <person name="Sanguinetti M."/>
            <person name="Schuetze T."/>
            <person name="Sepcic K."/>
            <person name="Shelest E."/>
            <person name="Sherlock G."/>
            <person name="Sophianopoulou V."/>
            <person name="Squina F.M."/>
            <person name="Sun H."/>
            <person name="Susca A."/>
            <person name="Todd R.B."/>
            <person name="Tsang A."/>
            <person name="Unkles S.E."/>
            <person name="van de Wiele N."/>
            <person name="van Rossen-Uffink D."/>
            <person name="Oliveira J.V."/>
            <person name="Vesth T.C."/>
            <person name="Visser J."/>
            <person name="Yu J.-H."/>
            <person name="Zhou M."/>
            <person name="Andersen M.R."/>
            <person name="Archer D.B."/>
            <person name="Baker S.E."/>
            <person name="Benoit I."/>
            <person name="Brakhage A.A."/>
            <person name="Braus G.H."/>
            <person name="Fischer R."/>
            <person name="Frisvad J.C."/>
            <person name="Goldman G.H."/>
            <person name="Houbraken J."/>
            <person name="Oakley B."/>
            <person name="Pocsi I."/>
            <person name="Scazzocchio C."/>
            <person name="Seiboth B."/>
            <person name="vanKuyk P.A."/>
            <person name="Wortman J."/>
            <person name="Dyer P.S."/>
            <person name="Grigoriev I.V."/>
        </authorList>
    </citation>
    <scope>NUCLEOTIDE SEQUENCE [LARGE SCALE GENOMIC DNA]</scope>
    <source>
        <strain evidence="5">CBS 593.65</strain>
    </source>
</reference>
<dbReference type="STRING" id="1036612.A0A1L9SY26"/>
<dbReference type="InterPro" id="IPR015424">
    <property type="entry name" value="PyrdxlP-dep_Trfase"/>
</dbReference>
<feature type="domain" description="Aminotransferase class I/classII large" evidence="3">
    <location>
        <begin position="45"/>
        <end position="359"/>
    </location>
</feature>
<dbReference type="PANTHER" id="PTHR43510:SF1">
    <property type="entry name" value="AMINOTRANSFERASE FUNCTION, HYPOTHETICAL (EUROFUNG)"/>
    <property type="match status" value="1"/>
</dbReference>
<dbReference type="RefSeq" id="XP_040695894.1">
    <property type="nucleotide sequence ID" value="XM_040850204.1"/>
</dbReference>
<evidence type="ECO:0000256" key="2">
    <source>
        <dbReference type="ARBA" id="ARBA00022898"/>
    </source>
</evidence>
<evidence type="ECO:0000313" key="4">
    <source>
        <dbReference type="EMBL" id="OJJ52088.1"/>
    </source>
</evidence>
<dbReference type="InterPro" id="IPR004839">
    <property type="entry name" value="Aminotransferase_I/II_large"/>
</dbReference>
<dbReference type="InterPro" id="IPR015421">
    <property type="entry name" value="PyrdxlP-dep_Trfase_major"/>
</dbReference>
<dbReference type="PROSITE" id="PS00105">
    <property type="entry name" value="AA_TRANSFER_CLASS_1"/>
    <property type="match status" value="1"/>
</dbReference>
<dbReference type="Proteomes" id="UP000184356">
    <property type="component" value="Unassembled WGS sequence"/>
</dbReference>
<proteinExistence type="inferred from homology"/>
<evidence type="ECO:0000259" key="3">
    <source>
        <dbReference type="Pfam" id="PF00155"/>
    </source>
</evidence>
<dbReference type="VEuPathDB" id="FungiDB:ASPSYDRAFT_63013"/>
<sequence length="373" mass="41308">MKYERMPIEIESPEEYGYDKIKYNLSESSLTDETIESLGLQIPNLTLLYNEHRGERALRKLIADNANVGPDDVLITSGAAGALFIITTSQLSTAPGPGSGLNHLVVVRPNYATNLETPKAVGCEISYIDVTFESGFQPNVDEIEAAIKPNTRVVSVTCPHNPTGFTLSPEALDRLVTITRNKNILFLVDETYRDISFGEKLPVAASLGEHVLSVSSLSKSFGIPGIRIGWLITANRELQETFLAGKEQVSISGSVIDEWVATQVLSRRQEILARTTEEMKVRLQMVQTWIEGEDLLEWVKPTGGVVCFPRIKKEPKGGLPAFYDRLLKHHGTYVGPGHWFEMPDTFFRLGYGWPTRAELAGGMKAISTALRDE</sequence>
<accession>A0A1L9SY26</accession>
<organism evidence="4 5">
    <name type="scientific">Aspergillus sydowii CBS 593.65</name>
    <dbReference type="NCBI Taxonomy" id="1036612"/>
    <lineage>
        <taxon>Eukaryota</taxon>
        <taxon>Fungi</taxon>
        <taxon>Dikarya</taxon>
        <taxon>Ascomycota</taxon>
        <taxon>Pezizomycotina</taxon>
        <taxon>Eurotiomycetes</taxon>
        <taxon>Eurotiomycetidae</taxon>
        <taxon>Eurotiales</taxon>
        <taxon>Aspergillaceae</taxon>
        <taxon>Aspergillus</taxon>
        <taxon>Aspergillus subgen. Nidulantes</taxon>
    </lineage>
</organism>
<evidence type="ECO:0000256" key="1">
    <source>
        <dbReference type="ARBA" id="ARBA00007441"/>
    </source>
</evidence>
<keyword evidence="5" id="KW-1185">Reference proteome</keyword>
<dbReference type="PANTHER" id="PTHR43510">
    <property type="entry name" value="AMINOTRANSFERASE FUNCTION, HYPOTHETICAL (EUROFUNG)"/>
    <property type="match status" value="1"/>
</dbReference>
<dbReference type="EMBL" id="KV878605">
    <property type="protein sequence ID" value="OJJ52088.1"/>
    <property type="molecule type" value="Genomic_DNA"/>
</dbReference>
<dbReference type="InterPro" id="IPR004838">
    <property type="entry name" value="NHTrfase_class1_PyrdxlP-BS"/>
</dbReference>
<dbReference type="Gene3D" id="3.40.640.10">
    <property type="entry name" value="Type I PLP-dependent aspartate aminotransferase-like (Major domain)"/>
    <property type="match status" value="1"/>
</dbReference>
<dbReference type="AlphaFoldDB" id="A0A1L9SY26"/>
<dbReference type="Pfam" id="PF00155">
    <property type="entry name" value="Aminotran_1_2"/>
    <property type="match status" value="1"/>
</dbReference>
<dbReference type="CDD" id="cd00609">
    <property type="entry name" value="AAT_like"/>
    <property type="match status" value="1"/>
</dbReference>
<keyword evidence="2" id="KW-0663">Pyridoxal phosphate</keyword>
<dbReference type="InterPro" id="IPR015422">
    <property type="entry name" value="PyrdxlP-dep_Trfase_small"/>
</dbReference>
<dbReference type="SUPFAM" id="SSF53383">
    <property type="entry name" value="PLP-dependent transferases"/>
    <property type="match status" value="1"/>
</dbReference>
<dbReference type="Gene3D" id="3.90.1150.10">
    <property type="entry name" value="Aspartate Aminotransferase, domain 1"/>
    <property type="match status" value="1"/>
</dbReference>